<protein>
    <recommendedName>
        <fullName evidence="3">Pal1 cell morphology</fullName>
    </recommendedName>
</protein>
<dbReference type="OrthoDB" id="5389892at2759"/>
<dbReference type="InterPro" id="IPR013226">
    <property type="entry name" value="Pal1"/>
</dbReference>
<sequence length="249" mass="28751">MSYSSENWYGDTLPQRYSMGMVQQSFKSNNPYKGYPVPTMDFEDDYRLEPLEDERPSSPAPSVFFSASLEHHPVKPRKRHTFDAYADATMRRGRSCRHSSMVLPDVIDRLDNVSGYSYHHEGPYDAVYAERNRDNKFSPVAALKESNEEALKATPPDRIIDAINSHRPLDGTAFFAPGTADGEGRVYQYEEGANMMNEHGNFSRCPGQKFTDDDFKNDPFYNRPIPNRFTSFRKKLNFRHRLRRISLKA</sequence>
<evidence type="ECO:0000313" key="1">
    <source>
        <dbReference type="EMBL" id="TQB68343.1"/>
    </source>
</evidence>
<dbReference type="Proteomes" id="UP000319663">
    <property type="component" value="Unassembled WGS sequence"/>
</dbReference>
<organism evidence="1 2">
    <name type="scientific">Monascus purpureus</name>
    <name type="common">Red mold</name>
    <name type="synonym">Monascus anka</name>
    <dbReference type="NCBI Taxonomy" id="5098"/>
    <lineage>
        <taxon>Eukaryota</taxon>
        <taxon>Fungi</taxon>
        <taxon>Dikarya</taxon>
        <taxon>Ascomycota</taxon>
        <taxon>Pezizomycotina</taxon>
        <taxon>Eurotiomycetes</taxon>
        <taxon>Eurotiomycetidae</taxon>
        <taxon>Eurotiales</taxon>
        <taxon>Aspergillaceae</taxon>
        <taxon>Monascus</taxon>
    </lineage>
</organism>
<proteinExistence type="predicted"/>
<dbReference type="PANTHER" id="PTHR28307">
    <property type="entry name" value="PROTEIN PAL1"/>
    <property type="match status" value="1"/>
</dbReference>
<comment type="caution">
    <text evidence="1">The sequence shown here is derived from an EMBL/GenBank/DDBJ whole genome shotgun (WGS) entry which is preliminary data.</text>
</comment>
<evidence type="ECO:0000313" key="2">
    <source>
        <dbReference type="Proteomes" id="UP000319663"/>
    </source>
</evidence>
<dbReference type="Pfam" id="PF08316">
    <property type="entry name" value="Pal1"/>
    <property type="match status" value="1"/>
</dbReference>
<dbReference type="EMBL" id="VIFY01000225">
    <property type="protein sequence ID" value="TQB68343.1"/>
    <property type="molecule type" value="Genomic_DNA"/>
</dbReference>
<keyword evidence="2" id="KW-1185">Reference proteome</keyword>
<dbReference type="PANTHER" id="PTHR28307:SF1">
    <property type="entry name" value="PAL1 CELL MORPHOLOGY PROTEIN"/>
    <property type="match status" value="1"/>
</dbReference>
<accession>A0A507QKN4</accession>
<dbReference type="GO" id="GO:0005737">
    <property type="term" value="C:cytoplasm"/>
    <property type="evidence" value="ECO:0007669"/>
    <property type="project" value="TreeGrafter"/>
</dbReference>
<gene>
    <name evidence="1" type="ORF">MPDQ_003579</name>
</gene>
<name>A0A507QKN4_MONPU</name>
<reference evidence="1 2" key="1">
    <citation type="submission" date="2019-06" db="EMBL/GenBank/DDBJ databases">
        <title>Wine fermentation using esterase from Monascus purpureus.</title>
        <authorList>
            <person name="Geng C."/>
            <person name="Zhang Y."/>
        </authorList>
    </citation>
    <scope>NUCLEOTIDE SEQUENCE [LARGE SCALE GENOMIC DNA]</scope>
    <source>
        <strain evidence="1">HQ1</strain>
    </source>
</reference>
<evidence type="ECO:0008006" key="3">
    <source>
        <dbReference type="Google" id="ProtNLM"/>
    </source>
</evidence>
<dbReference type="AlphaFoldDB" id="A0A507QKN4"/>